<dbReference type="AlphaFoldDB" id="A0A4Q0YUX9"/>
<dbReference type="EMBL" id="PEIB01000002">
    <property type="protein sequence ID" value="RXJ74645.1"/>
    <property type="molecule type" value="Genomic_DNA"/>
</dbReference>
<dbReference type="OrthoDB" id="9804047at2"/>
<gene>
    <name evidence="2" type="ORF">CS022_03555</name>
</gene>
<dbReference type="PANTHER" id="PTHR12110">
    <property type="entry name" value="HYDROXYPYRUVATE ISOMERASE"/>
    <property type="match status" value="1"/>
</dbReference>
<dbReference type="InterPro" id="IPR013022">
    <property type="entry name" value="Xyl_isomerase-like_TIM-brl"/>
</dbReference>
<name>A0A4Q0YUX9_9GAMM</name>
<feature type="domain" description="Xylose isomerase-like TIM barrel" evidence="1">
    <location>
        <begin position="34"/>
        <end position="280"/>
    </location>
</feature>
<protein>
    <submittedName>
        <fullName evidence="2">Inosose dehydratase</fullName>
    </submittedName>
</protein>
<dbReference type="Pfam" id="PF01261">
    <property type="entry name" value="AP_endonuc_2"/>
    <property type="match status" value="1"/>
</dbReference>
<evidence type="ECO:0000313" key="2">
    <source>
        <dbReference type="EMBL" id="RXJ74645.1"/>
    </source>
</evidence>
<dbReference type="InterPro" id="IPR050312">
    <property type="entry name" value="IolE/XylAMocC-like"/>
</dbReference>
<comment type="caution">
    <text evidence="2">The sequence shown here is derived from an EMBL/GenBank/DDBJ whole genome shotgun (WGS) entry which is preliminary data.</text>
</comment>
<evidence type="ECO:0000259" key="1">
    <source>
        <dbReference type="Pfam" id="PF01261"/>
    </source>
</evidence>
<dbReference type="PANTHER" id="PTHR12110:SF41">
    <property type="entry name" value="INOSOSE DEHYDRATASE"/>
    <property type="match status" value="1"/>
</dbReference>
<dbReference type="Gene3D" id="3.20.20.150">
    <property type="entry name" value="Divalent-metal-dependent TIM barrel enzymes"/>
    <property type="match status" value="1"/>
</dbReference>
<dbReference type="InterPro" id="IPR036237">
    <property type="entry name" value="Xyl_isomerase-like_sf"/>
</dbReference>
<dbReference type="SUPFAM" id="SSF51658">
    <property type="entry name" value="Xylose isomerase-like"/>
    <property type="match status" value="1"/>
</dbReference>
<proteinExistence type="predicted"/>
<reference evidence="2 3" key="1">
    <citation type="submission" date="2017-10" db="EMBL/GenBank/DDBJ databases">
        <title>Nyctiphanis sp. nov., isolated from the stomach of the euphausiid Nyctiphanes simplex (Hansen, 1911) in the Gulf of California.</title>
        <authorList>
            <person name="Gomez-Gil B."/>
            <person name="Aguilar-Mendez M."/>
            <person name="Lopez-Cortes A."/>
            <person name="Gomez-Gutierrez J."/>
            <person name="Roque A."/>
            <person name="Lang E."/>
            <person name="Gonzalez-Castillo A."/>
        </authorList>
    </citation>
    <scope>NUCLEOTIDE SEQUENCE [LARGE SCALE GENOMIC DNA]</scope>
    <source>
        <strain evidence="2 3">CAIM 600</strain>
    </source>
</reference>
<dbReference type="RefSeq" id="WP_129121115.1">
    <property type="nucleotide sequence ID" value="NZ_PEIB01000002.1"/>
</dbReference>
<sequence length="296" mass="33150">MELNLANAPCSWGIEFADNPENPPWNQVLREMSLAGYKATELGPLGYLPTDGGKLSTALKEQQLKLIAGTLFDYLHKPEERKRILQKTETTCRILKEQGAEFLVVIDHVSSPRTDEAGQKETATRLDDARWSEMMFTLKRVGEICNANGITATLHPHAGTYIEYEDEVIRAMDELPASLISLCVDTGHCVYAGMDPADVIKRYRDRVRYLHFKDIQQDVHAHAVKEGIDFYNAIGQNIFCPLGEGCVDFSSVKQALNEINFTGWVTVEQDTDPAAKNDVQTDAEKSRVFIENTILA</sequence>
<evidence type="ECO:0000313" key="3">
    <source>
        <dbReference type="Proteomes" id="UP000290287"/>
    </source>
</evidence>
<keyword evidence="3" id="KW-1185">Reference proteome</keyword>
<organism evidence="2 3">
    <name type="scientific">Veronia nyctiphanis</name>
    <dbReference type="NCBI Taxonomy" id="1278244"/>
    <lineage>
        <taxon>Bacteria</taxon>
        <taxon>Pseudomonadati</taxon>
        <taxon>Pseudomonadota</taxon>
        <taxon>Gammaproteobacteria</taxon>
        <taxon>Vibrionales</taxon>
        <taxon>Vibrionaceae</taxon>
        <taxon>Veronia</taxon>
    </lineage>
</organism>
<accession>A0A4Q0YUX9</accession>
<dbReference type="Proteomes" id="UP000290287">
    <property type="component" value="Unassembled WGS sequence"/>
</dbReference>